<evidence type="ECO:0000313" key="2">
    <source>
        <dbReference type="EMBL" id="KAJ2007021.1"/>
    </source>
</evidence>
<keyword evidence="1" id="KW-0472">Membrane</keyword>
<keyword evidence="1" id="KW-0812">Transmembrane</keyword>
<feature type="transmembrane region" description="Helical" evidence="1">
    <location>
        <begin position="65"/>
        <end position="84"/>
    </location>
</feature>
<evidence type="ECO:0000313" key="3">
    <source>
        <dbReference type="Proteomes" id="UP001150907"/>
    </source>
</evidence>
<sequence>MFSLRCFSLYYVFCRGKAFTGRVVYLSLSVTVLALLLFGTIATVVPSELTTHYVEIFEICDANRNFIIAMLLICWLIMAFTAVMSWRMRNIPFSFNERMEVFASFVLLIVVSTLNTVCLLAINVYPASLGWRTALVYANHVGASVAYWIIMGEATYNCIFNREKYLQYWIGTLREDGTKQQYQYVSDHNNEATLNLVEHSQPTATVSGNDDYAHSSKR</sequence>
<feature type="transmembrane region" description="Helical" evidence="1">
    <location>
        <begin position="137"/>
        <end position="159"/>
    </location>
</feature>
<name>A0A9W8EJM7_9FUNG</name>
<proteinExistence type="predicted"/>
<keyword evidence="1" id="KW-1133">Transmembrane helix</keyword>
<feature type="transmembrane region" description="Helical" evidence="1">
    <location>
        <begin position="23"/>
        <end position="45"/>
    </location>
</feature>
<accession>A0A9W8EJM7</accession>
<dbReference type="Proteomes" id="UP001150907">
    <property type="component" value="Unassembled WGS sequence"/>
</dbReference>
<gene>
    <name evidence="2" type="ORF">H4R26_001020</name>
</gene>
<dbReference type="EMBL" id="JANBQF010000039">
    <property type="protein sequence ID" value="KAJ2007021.1"/>
    <property type="molecule type" value="Genomic_DNA"/>
</dbReference>
<comment type="caution">
    <text evidence="2">The sequence shown here is derived from an EMBL/GenBank/DDBJ whole genome shotgun (WGS) entry which is preliminary data.</text>
</comment>
<feature type="non-terminal residue" evidence="2">
    <location>
        <position position="218"/>
    </location>
</feature>
<keyword evidence="3" id="KW-1185">Reference proteome</keyword>
<protein>
    <submittedName>
        <fullName evidence="2">Uncharacterized protein</fullName>
    </submittedName>
</protein>
<reference evidence="2" key="1">
    <citation type="submission" date="2022-07" db="EMBL/GenBank/DDBJ databases">
        <title>Phylogenomic reconstructions and comparative analyses of Kickxellomycotina fungi.</title>
        <authorList>
            <person name="Reynolds N.K."/>
            <person name="Stajich J.E."/>
            <person name="Barry K."/>
            <person name="Grigoriev I.V."/>
            <person name="Crous P."/>
            <person name="Smith M.E."/>
        </authorList>
    </citation>
    <scope>NUCLEOTIDE SEQUENCE</scope>
    <source>
        <strain evidence="2">IMI 214461</strain>
    </source>
</reference>
<dbReference type="OrthoDB" id="5583977at2759"/>
<evidence type="ECO:0000256" key="1">
    <source>
        <dbReference type="SAM" id="Phobius"/>
    </source>
</evidence>
<feature type="transmembrane region" description="Helical" evidence="1">
    <location>
        <begin position="105"/>
        <end position="125"/>
    </location>
</feature>
<organism evidence="2 3">
    <name type="scientific">Coemansia thaxteri</name>
    <dbReference type="NCBI Taxonomy" id="2663907"/>
    <lineage>
        <taxon>Eukaryota</taxon>
        <taxon>Fungi</taxon>
        <taxon>Fungi incertae sedis</taxon>
        <taxon>Zoopagomycota</taxon>
        <taxon>Kickxellomycotina</taxon>
        <taxon>Kickxellomycetes</taxon>
        <taxon>Kickxellales</taxon>
        <taxon>Kickxellaceae</taxon>
        <taxon>Coemansia</taxon>
    </lineage>
</organism>
<dbReference type="AlphaFoldDB" id="A0A9W8EJM7"/>